<name>A0AAN6ZQA2_9PEZI</name>
<dbReference type="GO" id="GO:0005869">
    <property type="term" value="C:dynactin complex"/>
    <property type="evidence" value="ECO:0007669"/>
    <property type="project" value="InterPro"/>
</dbReference>
<accession>A0AAN6ZQA2</accession>
<dbReference type="AlphaFoldDB" id="A0AAN6ZQA2"/>
<dbReference type="InterPro" id="IPR011004">
    <property type="entry name" value="Trimer_LpxA-like_sf"/>
</dbReference>
<proteinExistence type="inferred from homology"/>
<comment type="similarity">
    <text evidence="2">Belongs to the dynactin subunits 5/6 family. Dynactin subunit 6 subfamily.</text>
</comment>
<feature type="region of interest" description="Disordered" evidence="7">
    <location>
        <begin position="1"/>
        <end position="25"/>
    </location>
</feature>
<keyword evidence="4" id="KW-0963">Cytoplasm</keyword>
<gene>
    <name evidence="8" type="ORF">C8A04DRAFT_35979</name>
</gene>
<evidence type="ECO:0000256" key="6">
    <source>
        <dbReference type="ARBA" id="ARBA00034687"/>
    </source>
</evidence>
<evidence type="ECO:0000256" key="2">
    <source>
        <dbReference type="ARBA" id="ARBA00007719"/>
    </source>
</evidence>
<keyword evidence="9" id="KW-1185">Reference proteome</keyword>
<keyword evidence="5" id="KW-0206">Cytoskeleton</keyword>
<dbReference type="GeneID" id="87819979"/>
<protein>
    <recommendedName>
        <fullName evidence="3">Dynactin subunit 6</fullName>
    </recommendedName>
</protein>
<evidence type="ECO:0000256" key="1">
    <source>
        <dbReference type="ARBA" id="ARBA00004245"/>
    </source>
</evidence>
<evidence type="ECO:0000256" key="3">
    <source>
        <dbReference type="ARBA" id="ARBA00016573"/>
    </source>
</evidence>
<comment type="function">
    <text evidence="6">Part of the dynactin complex that activates the molecular motor dynein for ultra-processive transport along microtubules.</text>
</comment>
<dbReference type="Proteomes" id="UP001302676">
    <property type="component" value="Unassembled WGS sequence"/>
</dbReference>
<evidence type="ECO:0000256" key="5">
    <source>
        <dbReference type="ARBA" id="ARBA00023212"/>
    </source>
</evidence>
<comment type="caution">
    <text evidence="8">The sequence shown here is derived from an EMBL/GenBank/DDBJ whole genome shotgun (WGS) entry which is preliminary data.</text>
</comment>
<reference evidence="8" key="1">
    <citation type="journal article" date="2023" name="Mol. Phylogenet. Evol.">
        <title>Genome-scale phylogeny and comparative genomics of the fungal order Sordariales.</title>
        <authorList>
            <person name="Hensen N."/>
            <person name="Bonometti L."/>
            <person name="Westerberg I."/>
            <person name="Brannstrom I.O."/>
            <person name="Guillou S."/>
            <person name="Cros-Aarteil S."/>
            <person name="Calhoun S."/>
            <person name="Haridas S."/>
            <person name="Kuo A."/>
            <person name="Mondo S."/>
            <person name="Pangilinan J."/>
            <person name="Riley R."/>
            <person name="LaButti K."/>
            <person name="Andreopoulos B."/>
            <person name="Lipzen A."/>
            <person name="Chen C."/>
            <person name="Yan M."/>
            <person name="Daum C."/>
            <person name="Ng V."/>
            <person name="Clum A."/>
            <person name="Steindorff A."/>
            <person name="Ohm R.A."/>
            <person name="Martin F."/>
            <person name="Silar P."/>
            <person name="Natvig D.O."/>
            <person name="Lalanne C."/>
            <person name="Gautier V."/>
            <person name="Ament-Velasquez S.L."/>
            <person name="Kruys A."/>
            <person name="Hutchinson M.I."/>
            <person name="Powell A.J."/>
            <person name="Barry K."/>
            <person name="Miller A.N."/>
            <person name="Grigoriev I.V."/>
            <person name="Debuchy R."/>
            <person name="Gladieux P."/>
            <person name="Hiltunen Thoren M."/>
            <person name="Johannesson H."/>
        </authorList>
    </citation>
    <scope>NUCLEOTIDE SEQUENCE</scope>
    <source>
        <strain evidence="8">CBS 141.50</strain>
    </source>
</reference>
<evidence type="ECO:0000313" key="9">
    <source>
        <dbReference type="Proteomes" id="UP001302676"/>
    </source>
</evidence>
<dbReference type="EMBL" id="MU853570">
    <property type="protein sequence ID" value="KAK4145266.1"/>
    <property type="molecule type" value="Genomic_DNA"/>
</dbReference>
<organism evidence="8 9">
    <name type="scientific">Dichotomopilus funicola</name>
    <dbReference type="NCBI Taxonomy" id="1934379"/>
    <lineage>
        <taxon>Eukaryota</taxon>
        <taxon>Fungi</taxon>
        <taxon>Dikarya</taxon>
        <taxon>Ascomycota</taxon>
        <taxon>Pezizomycotina</taxon>
        <taxon>Sordariomycetes</taxon>
        <taxon>Sordariomycetidae</taxon>
        <taxon>Sordariales</taxon>
        <taxon>Chaetomiaceae</taxon>
        <taxon>Dichotomopilus</taxon>
    </lineage>
</organism>
<dbReference type="GO" id="GO:0007052">
    <property type="term" value="P:mitotic spindle organization"/>
    <property type="evidence" value="ECO:0007669"/>
    <property type="project" value="TreeGrafter"/>
</dbReference>
<dbReference type="PANTHER" id="PTHR13072:SF0">
    <property type="entry name" value="DYNACTIN SUBUNIT 6"/>
    <property type="match status" value="1"/>
</dbReference>
<dbReference type="SUPFAM" id="SSF51161">
    <property type="entry name" value="Trimeric LpxA-like enzymes"/>
    <property type="match status" value="1"/>
</dbReference>
<evidence type="ECO:0000313" key="8">
    <source>
        <dbReference type="EMBL" id="KAK4145266.1"/>
    </source>
</evidence>
<evidence type="ECO:0000256" key="4">
    <source>
        <dbReference type="ARBA" id="ARBA00022490"/>
    </source>
</evidence>
<dbReference type="RefSeq" id="XP_062638637.1">
    <property type="nucleotide sequence ID" value="XM_062783366.1"/>
</dbReference>
<dbReference type="GO" id="GO:0070840">
    <property type="term" value="F:dynein complex binding"/>
    <property type="evidence" value="ECO:0007669"/>
    <property type="project" value="TreeGrafter"/>
</dbReference>
<comment type="subcellular location">
    <subcellularLocation>
        <location evidence="1">Cytoplasm</location>
        <location evidence="1">Cytoskeleton</location>
    </subcellularLocation>
</comment>
<sequence>MSKRHSLHPGSSSNTAAPPKPPVHLSSSLTIADSTLLAGTHTISLHGETVIHPRARIESHLGRVSVGRKCIVHERAVLGAAPVSSSSAAAAVVRRGGGGDGASGGDGAPAGVTLADYVTVEVAAVIEAGETVVGEGTVVGVGSRVGAGAVIGKHCTLTPHSEIAAGEVVPDSTVVYANGMRRTDKRGVAELKNKTMARQIDMLRRMIPSNPAKFA</sequence>
<dbReference type="InterPro" id="IPR027777">
    <property type="entry name" value="DCTN6"/>
</dbReference>
<dbReference type="Gene3D" id="2.160.10.10">
    <property type="entry name" value="Hexapeptide repeat proteins"/>
    <property type="match status" value="1"/>
</dbReference>
<dbReference type="PANTHER" id="PTHR13072">
    <property type="entry name" value="DYNACTIN 6"/>
    <property type="match status" value="1"/>
</dbReference>
<evidence type="ECO:0000256" key="7">
    <source>
        <dbReference type="SAM" id="MobiDB-lite"/>
    </source>
</evidence>
<reference evidence="8" key="2">
    <citation type="submission" date="2023-05" db="EMBL/GenBank/DDBJ databases">
        <authorList>
            <consortium name="Lawrence Berkeley National Laboratory"/>
            <person name="Steindorff A."/>
            <person name="Hensen N."/>
            <person name="Bonometti L."/>
            <person name="Westerberg I."/>
            <person name="Brannstrom I.O."/>
            <person name="Guillou S."/>
            <person name="Cros-Aarteil S."/>
            <person name="Calhoun S."/>
            <person name="Haridas S."/>
            <person name="Kuo A."/>
            <person name="Mondo S."/>
            <person name="Pangilinan J."/>
            <person name="Riley R."/>
            <person name="Labutti K."/>
            <person name="Andreopoulos B."/>
            <person name="Lipzen A."/>
            <person name="Chen C."/>
            <person name="Yanf M."/>
            <person name="Daum C."/>
            <person name="Ng V."/>
            <person name="Clum A."/>
            <person name="Ohm R."/>
            <person name="Martin F."/>
            <person name="Silar P."/>
            <person name="Natvig D."/>
            <person name="Lalanne C."/>
            <person name="Gautier V."/>
            <person name="Ament-Velasquez S.L."/>
            <person name="Kruys A."/>
            <person name="Hutchinson M.I."/>
            <person name="Powell A.J."/>
            <person name="Barry K."/>
            <person name="Miller A.N."/>
            <person name="Grigoriev I.V."/>
            <person name="Debuchy R."/>
            <person name="Gladieux P."/>
            <person name="Thoren M.H."/>
            <person name="Johannesson H."/>
        </authorList>
    </citation>
    <scope>NUCLEOTIDE SEQUENCE</scope>
    <source>
        <strain evidence="8">CBS 141.50</strain>
    </source>
</reference>